<feature type="non-terminal residue" evidence="1">
    <location>
        <position position="60"/>
    </location>
</feature>
<organism evidence="1 2">
    <name type="scientific">Apolygus lucorum</name>
    <name type="common">Small green plant bug</name>
    <name type="synonym">Lygocoris lucorum</name>
    <dbReference type="NCBI Taxonomy" id="248454"/>
    <lineage>
        <taxon>Eukaryota</taxon>
        <taxon>Metazoa</taxon>
        <taxon>Ecdysozoa</taxon>
        <taxon>Arthropoda</taxon>
        <taxon>Hexapoda</taxon>
        <taxon>Insecta</taxon>
        <taxon>Pterygota</taxon>
        <taxon>Neoptera</taxon>
        <taxon>Paraneoptera</taxon>
        <taxon>Hemiptera</taxon>
        <taxon>Heteroptera</taxon>
        <taxon>Panheteroptera</taxon>
        <taxon>Cimicomorpha</taxon>
        <taxon>Miridae</taxon>
        <taxon>Mirini</taxon>
        <taxon>Apolygus</taxon>
    </lineage>
</organism>
<proteinExistence type="predicted"/>
<protein>
    <submittedName>
        <fullName evidence="1">Uncharacterized protein</fullName>
    </submittedName>
</protein>
<evidence type="ECO:0000313" key="1">
    <source>
        <dbReference type="EMBL" id="KAF6215550.1"/>
    </source>
</evidence>
<sequence>GVLLPILFRKYVAHVFWRFLNWKLAVRYCGLAKEITLYLTLKPTPSHFTSPFFGQYSLRL</sequence>
<evidence type="ECO:0000313" key="2">
    <source>
        <dbReference type="Proteomes" id="UP000466442"/>
    </source>
</evidence>
<name>A0A8S9Y2P6_APOLU</name>
<gene>
    <name evidence="1" type="ORF">GE061_010306</name>
</gene>
<reference evidence="1" key="1">
    <citation type="journal article" date="2021" name="Mol. Ecol. Resour.">
        <title>Apolygus lucorum genome provides insights into omnivorousness and mesophyll feeding.</title>
        <authorList>
            <person name="Liu Y."/>
            <person name="Liu H."/>
            <person name="Wang H."/>
            <person name="Huang T."/>
            <person name="Liu B."/>
            <person name="Yang B."/>
            <person name="Yin L."/>
            <person name="Li B."/>
            <person name="Zhang Y."/>
            <person name="Zhang S."/>
            <person name="Jiang F."/>
            <person name="Zhang X."/>
            <person name="Ren Y."/>
            <person name="Wang B."/>
            <person name="Wang S."/>
            <person name="Lu Y."/>
            <person name="Wu K."/>
            <person name="Fan W."/>
            <person name="Wang G."/>
        </authorList>
    </citation>
    <scope>NUCLEOTIDE SEQUENCE</scope>
    <source>
        <strain evidence="1">12Hb</strain>
    </source>
</reference>
<dbReference type="Proteomes" id="UP000466442">
    <property type="component" value="Unassembled WGS sequence"/>
</dbReference>
<dbReference type="EMBL" id="WIXP02000002">
    <property type="protein sequence ID" value="KAF6215550.1"/>
    <property type="molecule type" value="Genomic_DNA"/>
</dbReference>
<accession>A0A8S9Y2P6</accession>
<comment type="caution">
    <text evidence="1">The sequence shown here is derived from an EMBL/GenBank/DDBJ whole genome shotgun (WGS) entry which is preliminary data.</text>
</comment>
<dbReference type="AlphaFoldDB" id="A0A8S9Y2P6"/>
<keyword evidence="2" id="KW-1185">Reference proteome</keyword>